<dbReference type="Pfam" id="PF01895">
    <property type="entry name" value="PhoU"/>
    <property type="match status" value="2"/>
</dbReference>
<reference evidence="10" key="1">
    <citation type="submission" date="2020-12" db="EMBL/GenBank/DDBJ databases">
        <title>Geomonas sp. Red875, isolated from river sediment.</title>
        <authorList>
            <person name="Xu Z."/>
            <person name="Zhang Z."/>
            <person name="Masuda Y."/>
            <person name="Itoh H."/>
            <person name="Senoo K."/>
        </authorList>
    </citation>
    <scope>NUCLEOTIDE SEQUENCE</scope>
    <source>
        <strain evidence="10">Red875</strain>
    </source>
</reference>
<keyword evidence="6 8" id="KW-0592">Phosphate transport</keyword>
<organism evidence="10 11">
    <name type="scientific">Geomesophilobacter sediminis</name>
    <dbReference type="NCBI Taxonomy" id="2798584"/>
    <lineage>
        <taxon>Bacteria</taxon>
        <taxon>Pseudomonadati</taxon>
        <taxon>Thermodesulfobacteriota</taxon>
        <taxon>Desulfuromonadia</taxon>
        <taxon>Geobacterales</taxon>
        <taxon>Geobacteraceae</taxon>
        <taxon>Geomesophilobacter</taxon>
    </lineage>
</organism>
<evidence type="ECO:0000256" key="4">
    <source>
        <dbReference type="ARBA" id="ARBA00022448"/>
    </source>
</evidence>
<feature type="domain" description="PhoU" evidence="9">
    <location>
        <begin position="127"/>
        <end position="209"/>
    </location>
</feature>
<dbReference type="NCBIfam" id="TIGR02135">
    <property type="entry name" value="phoU_full"/>
    <property type="match status" value="1"/>
</dbReference>
<dbReference type="Gene3D" id="1.20.58.220">
    <property type="entry name" value="Phosphate transport system protein phou homolog 2, domain 2"/>
    <property type="match status" value="2"/>
</dbReference>
<dbReference type="Proteomes" id="UP000636888">
    <property type="component" value="Unassembled WGS sequence"/>
</dbReference>
<evidence type="ECO:0000313" key="11">
    <source>
        <dbReference type="Proteomes" id="UP000636888"/>
    </source>
</evidence>
<dbReference type="InterPro" id="IPR028366">
    <property type="entry name" value="PhoU"/>
</dbReference>
<comment type="subcellular location">
    <subcellularLocation>
        <location evidence="1 8">Cytoplasm</location>
    </subcellularLocation>
</comment>
<dbReference type="PANTHER" id="PTHR42930:SF3">
    <property type="entry name" value="PHOSPHATE-SPECIFIC TRANSPORT SYSTEM ACCESSORY PROTEIN PHOU"/>
    <property type="match status" value="1"/>
</dbReference>
<evidence type="ECO:0000256" key="7">
    <source>
        <dbReference type="ARBA" id="ARBA00056181"/>
    </source>
</evidence>
<dbReference type="RefSeq" id="WP_199383148.1">
    <property type="nucleotide sequence ID" value="NZ_JAEMHM010000004.1"/>
</dbReference>
<accession>A0A8J7JC70</accession>
<keyword evidence="11" id="KW-1185">Reference proteome</keyword>
<dbReference type="InterPro" id="IPR038078">
    <property type="entry name" value="PhoU-like_sf"/>
</dbReference>
<comment type="caution">
    <text evidence="10">The sequence shown here is derived from an EMBL/GenBank/DDBJ whole genome shotgun (WGS) entry which is preliminary data.</text>
</comment>
<dbReference type="PIRSF" id="PIRSF003107">
    <property type="entry name" value="PhoU"/>
    <property type="match status" value="1"/>
</dbReference>
<proteinExistence type="inferred from homology"/>
<evidence type="ECO:0000256" key="6">
    <source>
        <dbReference type="ARBA" id="ARBA00022592"/>
    </source>
</evidence>
<dbReference type="GO" id="GO:0045936">
    <property type="term" value="P:negative regulation of phosphate metabolic process"/>
    <property type="evidence" value="ECO:0007669"/>
    <property type="project" value="InterPro"/>
</dbReference>
<comment type="similarity">
    <text evidence="2 8">Belongs to the PhoU family.</text>
</comment>
<dbReference type="EMBL" id="JAEMHM010000004">
    <property type="protein sequence ID" value="MBJ6724313.1"/>
    <property type="molecule type" value="Genomic_DNA"/>
</dbReference>
<dbReference type="FunFam" id="1.20.58.220:FF:000004">
    <property type="entry name" value="Phosphate-specific transport system accessory protein PhoU"/>
    <property type="match status" value="1"/>
</dbReference>
<dbReference type="PANTHER" id="PTHR42930">
    <property type="entry name" value="PHOSPHATE-SPECIFIC TRANSPORT SYSTEM ACCESSORY PROTEIN PHOU"/>
    <property type="match status" value="1"/>
</dbReference>
<feature type="domain" description="PhoU" evidence="9">
    <location>
        <begin position="22"/>
        <end position="107"/>
    </location>
</feature>
<dbReference type="SUPFAM" id="SSF109755">
    <property type="entry name" value="PhoU-like"/>
    <property type="match status" value="1"/>
</dbReference>
<evidence type="ECO:0000256" key="2">
    <source>
        <dbReference type="ARBA" id="ARBA00008107"/>
    </source>
</evidence>
<evidence type="ECO:0000313" key="10">
    <source>
        <dbReference type="EMBL" id="MBJ6724313.1"/>
    </source>
</evidence>
<evidence type="ECO:0000256" key="5">
    <source>
        <dbReference type="ARBA" id="ARBA00022490"/>
    </source>
</evidence>
<sequence>MAYAHLIRHFFDAELGEIRSLLLEMGGIVEQMIENSVRSVMERDSELAERTIAQDCLVNDLEVKIDGKCFLLLARRQPAARDLRFITFVFKVVTDLERIGDQCALIAGHALGLNRERPVQTGDLWALGETASRALRQALDAFVNGDVDRAALVRQDECLADQLEERIQGDLLTLMMADSSTCPGAFRINEISRYLESIADHAANIAEMVVFMVEGKDIRHSVLRADRGA</sequence>
<dbReference type="GO" id="GO:0005737">
    <property type="term" value="C:cytoplasm"/>
    <property type="evidence" value="ECO:0007669"/>
    <property type="project" value="UniProtKB-SubCell"/>
</dbReference>
<comment type="function">
    <text evidence="7 8">Plays a role in the regulation of phosphate uptake.</text>
</comment>
<protein>
    <recommendedName>
        <fullName evidence="8">Phosphate-specific transport system accessory protein PhoU</fullName>
    </recommendedName>
</protein>
<keyword evidence="4 8" id="KW-0813">Transport</keyword>
<keyword evidence="5 8" id="KW-0963">Cytoplasm</keyword>
<name>A0A8J7JC70_9BACT</name>
<evidence type="ECO:0000259" key="9">
    <source>
        <dbReference type="Pfam" id="PF01895"/>
    </source>
</evidence>
<evidence type="ECO:0000256" key="1">
    <source>
        <dbReference type="ARBA" id="ARBA00004496"/>
    </source>
</evidence>
<evidence type="ECO:0000256" key="3">
    <source>
        <dbReference type="ARBA" id="ARBA00011738"/>
    </source>
</evidence>
<dbReference type="GO" id="GO:0006817">
    <property type="term" value="P:phosphate ion transport"/>
    <property type="evidence" value="ECO:0007669"/>
    <property type="project" value="UniProtKB-KW"/>
</dbReference>
<dbReference type="GO" id="GO:0030643">
    <property type="term" value="P:intracellular phosphate ion homeostasis"/>
    <property type="evidence" value="ECO:0007669"/>
    <property type="project" value="InterPro"/>
</dbReference>
<evidence type="ECO:0000256" key="8">
    <source>
        <dbReference type="PIRNR" id="PIRNR003107"/>
    </source>
</evidence>
<dbReference type="AlphaFoldDB" id="A0A8J7JC70"/>
<comment type="subunit">
    <text evidence="3 8">Homodimer.</text>
</comment>
<dbReference type="InterPro" id="IPR026022">
    <property type="entry name" value="PhoU_dom"/>
</dbReference>
<gene>
    <name evidence="10" type="primary">phoU</name>
    <name evidence="10" type="ORF">JFN93_06310</name>
</gene>